<dbReference type="EMBL" id="CP046171">
    <property type="protein sequence ID" value="QIS03531.1"/>
    <property type="molecule type" value="Genomic_DNA"/>
</dbReference>
<dbReference type="CDD" id="cd00833">
    <property type="entry name" value="PKS"/>
    <property type="match status" value="1"/>
</dbReference>
<dbReference type="InterPro" id="IPR036736">
    <property type="entry name" value="ACP-like_sf"/>
</dbReference>
<evidence type="ECO:0000256" key="1">
    <source>
        <dbReference type="ARBA" id="ARBA00001957"/>
    </source>
</evidence>
<dbReference type="InterPro" id="IPR020806">
    <property type="entry name" value="PKS_PP-bd"/>
</dbReference>
<evidence type="ECO:0000313" key="9">
    <source>
        <dbReference type="EMBL" id="QIS03531.1"/>
    </source>
</evidence>
<dbReference type="InterPro" id="IPR050091">
    <property type="entry name" value="PKS_NRPS_Biosynth_Enz"/>
</dbReference>
<gene>
    <name evidence="9" type="ORF">F5X71_15455</name>
</gene>
<dbReference type="PROSITE" id="PS00606">
    <property type="entry name" value="KS3_1"/>
    <property type="match status" value="1"/>
</dbReference>
<dbReference type="GO" id="GO:0031177">
    <property type="term" value="F:phosphopantetheine binding"/>
    <property type="evidence" value="ECO:0007669"/>
    <property type="project" value="InterPro"/>
</dbReference>
<dbReference type="Pfam" id="PF00698">
    <property type="entry name" value="Acyl_transf_1"/>
    <property type="match status" value="1"/>
</dbReference>
<dbReference type="PROSITE" id="PS50075">
    <property type="entry name" value="CARRIER"/>
    <property type="match status" value="2"/>
</dbReference>
<keyword evidence="3" id="KW-0597">Phosphoprotein</keyword>
<organism evidence="9 10">
    <name type="scientific">Nocardia brasiliensis</name>
    <dbReference type="NCBI Taxonomy" id="37326"/>
    <lineage>
        <taxon>Bacteria</taxon>
        <taxon>Bacillati</taxon>
        <taxon>Actinomycetota</taxon>
        <taxon>Actinomycetes</taxon>
        <taxon>Mycobacteriales</taxon>
        <taxon>Nocardiaceae</taxon>
        <taxon>Nocardia</taxon>
    </lineage>
</organism>
<dbReference type="RefSeq" id="WP_167462600.1">
    <property type="nucleotide sequence ID" value="NZ_CP046171.1"/>
</dbReference>
<dbReference type="FunFam" id="1.10.1200.10:FF:000016">
    <property type="entry name" value="Non-ribosomal peptide synthase"/>
    <property type="match status" value="1"/>
</dbReference>
<dbReference type="Pfam" id="PF02801">
    <property type="entry name" value="Ketoacyl-synt_C"/>
    <property type="match status" value="1"/>
</dbReference>
<evidence type="ECO:0000256" key="2">
    <source>
        <dbReference type="ARBA" id="ARBA00022450"/>
    </source>
</evidence>
<dbReference type="GO" id="GO:0044550">
    <property type="term" value="P:secondary metabolite biosynthetic process"/>
    <property type="evidence" value="ECO:0007669"/>
    <property type="project" value="UniProtKB-ARBA"/>
</dbReference>
<dbReference type="GO" id="GO:0005886">
    <property type="term" value="C:plasma membrane"/>
    <property type="evidence" value="ECO:0007669"/>
    <property type="project" value="TreeGrafter"/>
</dbReference>
<dbReference type="Pfam" id="PF00109">
    <property type="entry name" value="ketoacyl-synt"/>
    <property type="match status" value="1"/>
</dbReference>
<dbReference type="PANTHER" id="PTHR43775">
    <property type="entry name" value="FATTY ACID SYNTHASE"/>
    <property type="match status" value="1"/>
</dbReference>
<accession>A0A6G9XRF4</accession>
<dbReference type="Gene3D" id="3.30.70.3290">
    <property type="match status" value="1"/>
</dbReference>
<feature type="domain" description="Ketosynthase family 3 (KS3)" evidence="8">
    <location>
        <begin position="112"/>
        <end position="537"/>
    </location>
</feature>
<protein>
    <submittedName>
        <fullName evidence="9">Acyltransferase domain-containing protein</fullName>
    </submittedName>
</protein>
<keyword evidence="2" id="KW-0596">Phosphopantetheine</keyword>
<feature type="region of interest" description="Disordered" evidence="6">
    <location>
        <begin position="84"/>
        <end position="110"/>
    </location>
</feature>
<feature type="domain" description="Carrier" evidence="7">
    <location>
        <begin position="7"/>
        <end position="85"/>
    </location>
</feature>
<dbReference type="InterPro" id="IPR016036">
    <property type="entry name" value="Malonyl_transacylase_ACP-bd"/>
</dbReference>
<dbReference type="GO" id="GO:0071770">
    <property type="term" value="P:DIM/DIP cell wall layer assembly"/>
    <property type="evidence" value="ECO:0007669"/>
    <property type="project" value="TreeGrafter"/>
</dbReference>
<dbReference type="Gene3D" id="1.10.1200.10">
    <property type="entry name" value="ACP-like"/>
    <property type="match status" value="2"/>
</dbReference>
<sequence length="1103" mass="117403">MSAEMARRTADEISMFLTETLSELLDIATDDVALSEPFSSFGLTSAVALVFVGKISTWMGKPLPPDLPWEYPTVHALAEGLAAAQDSPGSLTQDSAEREPVASEPVRPHTGQEPVAIIGIGCAYAGVRGPEKLWETLWHGKELVGKAPRGRYDWPRADAAADPTDERRRPWFGSFLDDPYAFDANYFGISDAEAAVMDPQQRLLAETVADAFEDAGVPIERLAGTATGTFVGITAGEYARGIGADPHAGLPIAAVTGNAASIAANRLAYLYDLRGPSVSVDTACSSSLVALHLALRSLHDGDCDAAVVGGVNLTLDPHITESLADAGMLAADGRCKTFDDRADGYVRGEGSAAVVLKPLAQAQRDGDRVYAVLLGSAVNQDGRTNGLTAPSYQSQVDVLRKAYRRAGVDPNEVQYVEAHGTGTILGDAIEARALGTVFAAHRTGEREFLVGSAKTVVGHLEAAAGITGLVKTALALHHGQVPANLNFESPSKHIAFADLPFEVPTTSREWPAHGGRALAGVSSFGFGGTNAHAVLTGPPVAATRTQPPVQPEKPYLVSISGRSEQSTLALVDGWLELLRDGAAPPVATLAQTSTARRAQHPFRVAVPARDHADLADQLTAIAAGSVPLGAAVGRVPRSGPGQVGFVFTGQGNQWVGMGRKLIRQQPVFRDALLAVDRELRIELGWSTFAVLDRGGDAEALADTGTAQPVLFALQVALAALWRSWGITPAAVVGHSVGEIAAAHVSGALELRTAAQIIAARAKATARLRDNGCMAVVNLPAAELELPPRVHLAGTNGPKWTLISGQTAAVDGFLARLDAEQVMTRRLPGRYAFHSPLMLDCLPEFVADMPCIEPRAGSVAFYSTVTGERIDGTRLNGLYWSDQVIQPVRFADAIGAMIEANVTSFIEIGPHPALNGMLKSLLRQHDRPGIAVPSLVRDIDDLSVLLAAVGELHVRGHEIDWAGVDPVQRPRARLPLYPYDRKSYRVVDGAPSVEAAPVTRATELFAADVDYVAPRTEYEQVVAEMWAELLGLEQVGVFENFFRIGGHSLAATQFVRRLRELFEIEFALRRMLLEPTVAQVAAALEELMVEQADALLETAHELTS</sequence>
<proteinExistence type="predicted"/>
<dbReference type="SUPFAM" id="SSF53901">
    <property type="entry name" value="Thiolase-like"/>
    <property type="match status" value="1"/>
</dbReference>
<dbReference type="SUPFAM" id="SSF55048">
    <property type="entry name" value="Probable ACP-binding domain of malonyl-CoA ACP transacylase"/>
    <property type="match status" value="1"/>
</dbReference>
<dbReference type="SUPFAM" id="SSF47336">
    <property type="entry name" value="ACP-like"/>
    <property type="match status" value="2"/>
</dbReference>
<dbReference type="Gene3D" id="3.40.366.10">
    <property type="entry name" value="Malonyl-Coenzyme A Acyl Carrier Protein, domain 2"/>
    <property type="match status" value="1"/>
</dbReference>
<dbReference type="SMART" id="SM00825">
    <property type="entry name" value="PKS_KS"/>
    <property type="match status" value="1"/>
</dbReference>
<dbReference type="Gene3D" id="3.40.47.10">
    <property type="match status" value="1"/>
</dbReference>
<evidence type="ECO:0000256" key="4">
    <source>
        <dbReference type="ARBA" id="ARBA00022679"/>
    </source>
</evidence>
<feature type="domain" description="Carrier" evidence="7">
    <location>
        <begin position="1012"/>
        <end position="1087"/>
    </location>
</feature>
<reference evidence="9 10" key="1">
    <citation type="journal article" date="2019" name="ACS Chem. Biol.">
        <title>Identification and Mobilization of a Cryptic Antibiotic Biosynthesis Gene Locus from a Human-Pathogenic Nocardia Isolate.</title>
        <authorList>
            <person name="Herisse M."/>
            <person name="Ishida K."/>
            <person name="Porter J.L."/>
            <person name="Howden B."/>
            <person name="Hertweck C."/>
            <person name="Stinear T.P."/>
            <person name="Pidot S.J."/>
        </authorList>
    </citation>
    <scope>NUCLEOTIDE SEQUENCE [LARGE SCALE GENOMIC DNA]</scope>
    <source>
        <strain evidence="9 10">AUSMDU00024985</strain>
    </source>
</reference>
<dbReference type="SMART" id="SM00823">
    <property type="entry name" value="PKS_PP"/>
    <property type="match status" value="2"/>
</dbReference>
<dbReference type="InterPro" id="IPR032821">
    <property type="entry name" value="PKS_assoc"/>
</dbReference>
<dbReference type="InterPro" id="IPR016039">
    <property type="entry name" value="Thiolase-like"/>
</dbReference>
<evidence type="ECO:0000259" key="7">
    <source>
        <dbReference type="PROSITE" id="PS50075"/>
    </source>
</evidence>
<dbReference type="SMART" id="SM01294">
    <property type="entry name" value="PKS_PP_betabranch"/>
    <property type="match status" value="1"/>
</dbReference>
<evidence type="ECO:0000256" key="3">
    <source>
        <dbReference type="ARBA" id="ARBA00022553"/>
    </source>
</evidence>
<keyword evidence="9" id="KW-0012">Acyltransferase</keyword>
<keyword evidence="4 9" id="KW-0808">Transferase</keyword>
<name>A0A6G9XRF4_NOCBR</name>
<evidence type="ECO:0000256" key="5">
    <source>
        <dbReference type="ARBA" id="ARBA00023268"/>
    </source>
</evidence>
<dbReference type="InterPro" id="IPR009081">
    <property type="entry name" value="PP-bd_ACP"/>
</dbReference>
<keyword evidence="5" id="KW-0511">Multifunctional enzyme</keyword>
<dbReference type="GO" id="GO:0004312">
    <property type="term" value="F:fatty acid synthase activity"/>
    <property type="evidence" value="ECO:0007669"/>
    <property type="project" value="TreeGrafter"/>
</dbReference>
<dbReference type="InterPro" id="IPR014030">
    <property type="entry name" value="Ketoacyl_synth_N"/>
</dbReference>
<evidence type="ECO:0000313" key="10">
    <source>
        <dbReference type="Proteomes" id="UP000501705"/>
    </source>
</evidence>
<dbReference type="AlphaFoldDB" id="A0A6G9XRF4"/>
<dbReference type="Pfam" id="PF00550">
    <property type="entry name" value="PP-binding"/>
    <property type="match status" value="2"/>
</dbReference>
<dbReference type="InterPro" id="IPR016035">
    <property type="entry name" value="Acyl_Trfase/lysoPLipase"/>
</dbReference>
<dbReference type="InterPro" id="IPR014031">
    <property type="entry name" value="Ketoacyl_synth_C"/>
</dbReference>
<dbReference type="GO" id="GO:0004315">
    <property type="term" value="F:3-oxoacyl-[acyl-carrier-protein] synthase activity"/>
    <property type="evidence" value="ECO:0007669"/>
    <property type="project" value="InterPro"/>
</dbReference>
<dbReference type="InterPro" id="IPR018201">
    <property type="entry name" value="Ketoacyl_synth_AS"/>
</dbReference>
<comment type="cofactor">
    <cofactor evidence="1">
        <name>pantetheine 4'-phosphate</name>
        <dbReference type="ChEBI" id="CHEBI:47942"/>
    </cofactor>
</comment>
<dbReference type="InterPro" id="IPR020841">
    <property type="entry name" value="PKS_Beta-ketoAc_synthase_dom"/>
</dbReference>
<dbReference type="InterPro" id="IPR014043">
    <property type="entry name" value="Acyl_transferase_dom"/>
</dbReference>
<dbReference type="FunFam" id="3.40.47.10:FF:000019">
    <property type="entry name" value="Polyketide synthase type I"/>
    <property type="match status" value="1"/>
</dbReference>
<dbReference type="GO" id="GO:0006633">
    <property type="term" value="P:fatty acid biosynthetic process"/>
    <property type="evidence" value="ECO:0007669"/>
    <property type="project" value="InterPro"/>
</dbReference>
<dbReference type="SUPFAM" id="SSF52151">
    <property type="entry name" value="FabD/lysophospholipase-like"/>
    <property type="match status" value="1"/>
</dbReference>
<evidence type="ECO:0000256" key="6">
    <source>
        <dbReference type="SAM" id="MobiDB-lite"/>
    </source>
</evidence>
<dbReference type="GO" id="GO:0005737">
    <property type="term" value="C:cytoplasm"/>
    <property type="evidence" value="ECO:0007669"/>
    <property type="project" value="TreeGrafter"/>
</dbReference>
<dbReference type="Pfam" id="PF16197">
    <property type="entry name" value="KAsynt_C_assoc"/>
    <property type="match status" value="1"/>
</dbReference>
<dbReference type="InterPro" id="IPR001227">
    <property type="entry name" value="Ac_transferase_dom_sf"/>
</dbReference>
<dbReference type="SMART" id="SM00827">
    <property type="entry name" value="PKS_AT"/>
    <property type="match status" value="1"/>
</dbReference>
<dbReference type="PANTHER" id="PTHR43775:SF37">
    <property type="entry name" value="SI:DKEY-61P9.11"/>
    <property type="match status" value="1"/>
</dbReference>
<dbReference type="PROSITE" id="PS52004">
    <property type="entry name" value="KS3_2"/>
    <property type="match status" value="1"/>
</dbReference>
<dbReference type="Proteomes" id="UP000501705">
    <property type="component" value="Chromosome"/>
</dbReference>
<evidence type="ECO:0000259" key="8">
    <source>
        <dbReference type="PROSITE" id="PS52004"/>
    </source>
</evidence>